<dbReference type="FunFam" id="1.10.150.120:FF:000003">
    <property type="entry name" value="Carbon monoxide dehydrogenase, small subunit"/>
    <property type="match status" value="1"/>
</dbReference>
<evidence type="ECO:0000313" key="9">
    <source>
        <dbReference type="Proteomes" id="UP000661435"/>
    </source>
</evidence>
<evidence type="ECO:0000256" key="5">
    <source>
        <dbReference type="ARBA" id="ARBA00023014"/>
    </source>
</evidence>
<dbReference type="PROSITE" id="PS51085">
    <property type="entry name" value="2FE2S_FER_2"/>
    <property type="match status" value="1"/>
</dbReference>
<dbReference type="PANTHER" id="PTHR44379:SF5">
    <property type="entry name" value="OXIDOREDUCTASE WITH IRON-SULFUR SUBUNIT"/>
    <property type="match status" value="1"/>
</dbReference>
<evidence type="ECO:0000256" key="4">
    <source>
        <dbReference type="ARBA" id="ARBA00023004"/>
    </source>
</evidence>
<dbReference type="FunFam" id="3.10.20.30:FF:000020">
    <property type="entry name" value="Xanthine dehydrogenase iron-sulfur subunit"/>
    <property type="match status" value="1"/>
</dbReference>
<dbReference type="RefSeq" id="WP_186906534.1">
    <property type="nucleotide sequence ID" value="NZ_JACOPP010000002.1"/>
</dbReference>
<dbReference type="Gene3D" id="3.10.20.30">
    <property type="match status" value="1"/>
</dbReference>
<dbReference type="InterPro" id="IPR051452">
    <property type="entry name" value="Diverse_Oxidoreductases"/>
</dbReference>
<dbReference type="Proteomes" id="UP000661435">
    <property type="component" value="Unassembled WGS sequence"/>
</dbReference>
<evidence type="ECO:0000313" key="8">
    <source>
        <dbReference type="EMBL" id="MBC5732645.1"/>
    </source>
</evidence>
<dbReference type="AlphaFoldDB" id="A0A8J6JE26"/>
<accession>A0A8J6JE26</accession>
<dbReference type="InterPro" id="IPR036010">
    <property type="entry name" value="2Fe-2S_ferredoxin-like_sf"/>
</dbReference>
<dbReference type="InterPro" id="IPR001041">
    <property type="entry name" value="2Fe-2S_ferredoxin-type"/>
</dbReference>
<keyword evidence="1" id="KW-0001">2Fe-2S</keyword>
<dbReference type="InterPro" id="IPR002888">
    <property type="entry name" value="2Fe-2S-bd"/>
</dbReference>
<gene>
    <name evidence="8" type="ORF">H8S57_02740</name>
</gene>
<dbReference type="SUPFAM" id="SSF54292">
    <property type="entry name" value="2Fe-2S ferredoxin-like"/>
    <property type="match status" value="1"/>
</dbReference>
<keyword evidence="5" id="KW-0411">Iron-sulfur</keyword>
<keyword evidence="2" id="KW-0479">Metal-binding</keyword>
<keyword evidence="4" id="KW-0408">Iron</keyword>
<dbReference type="GO" id="GO:0051537">
    <property type="term" value="F:2 iron, 2 sulfur cluster binding"/>
    <property type="evidence" value="ECO:0007669"/>
    <property type="project" value="UniProtKB-KW"/>
</dbReference>
<name>A0A8J6JE26_9FIRM</name>
<evidence type="ECO:0000259" key="7">
    <source>
        <dbReference type="PROSITE" id="PS51085"/>
    </source>
</evidence>
<dbReference type="PROSITE" id="PS00197">
    <property type="entry name" value="2FE2S_FER_1"/>
    <property type="match status" value="1"/>
</dbReference>
<keyword evidence="9" id="KW-1185">Reference proteome</keyword>
<dbReference type="SUPFAM" id="SSF47741">
    <property type="entry name" value="CO dehydrogenase ISP C-domain like"/>
    <property type="match status" value="1"/>
</dbReference>
<feature type="domain" description="2Fe-2S ferredoxin-type" evidence="7">
    <location>
        <begin position="3"/>
        <end position="79"/>
    </location>
</feature>
<proteinExistence type="predicted"/>
<protein>
    <submittedName>
        <fullName evidence="8">(2Fe-2S)-binding protein</fullName>
    </submittedName>
</protein>
<dbReference type="InterPro" id="IPR012675">
    <property type="entry name" value="Beta-grasp_dom_sf"/>
</dbReference>
<dbReference type="EMBL" id="JACOPP010000002">
    <property type="protein sequence ID" value="MBC5732645.1"/>
    <property type="molecule type" value="Genomic_DNA"/>
</dbReference>
<organism evidence="8 9">
    <name type="scientific">Lawsonibacter hominis</name>
    <dbReference type="NCBI Taxonomy" id="2763053"/>
    <lineage>
        <taxon>Bacteria</taxon>
        <taxon>Bacillati</taxon>
        <taxon>Bacillota</taxon>
        <taxon>Clostridia</taxon>
        <taxon>Eubacteriales</taxon>
        <taxon>Oscillospiraceae</taxon>
        <taxon>Lawsonibacter</taxon>
    </lineage>
</organism>
<sequence>MKYRVNFFVNEEPVELYVEANKTLLRVLREELALTGTKEGCGAGECGACTVIVDGKPVNACLVLAPELDGMHITTIEGLAKDGELTPIQQSFVDLAALQCGFCTPGFVMSATALLEETPHPTREEIIDAISGNLCRCTGYARIVEAIERAANGGGDPA</sequence>
<keyword evidence="3" id="KW-0560">Oxidoreductase</keyword>
<dbReference type="PANTHER" id="PTHR44379">
    <property type="entry name" value="OXIDOREDUCTASE WITH IRON-SULFUR SUBUNIT"/>
    <property type="match status" value="1"/>
</dbReference>
<dbReference type="CDD" id="cd00207">
    <property type="entry name" value="fer2"/>
    <property type="match status" value="1"/>
</dbReference>
<reference evidence="8" key="1">
    <citation type="submission" date="2020-08" db="EMBL/GenBank/DDBJ databases">
        <title>Genome public.</title>
        <authorList>
            <person name="Liu C."/>
            <person name="Sun Q."/>
        </authorList>
    </citation>
    <scope>NUCLEOTIDE SEQUENCE</scope>
    <source>
        <strain evidence="8">NSJ-51</strain>
    </source>
</reference>
<comment type="pathway">
    <text evidence="6">Alkaloid degradation; nicotine degradation.</text>
</comment>
<dbReference type="Pfam" id="PF00111">
    <property type="entry name" value="Fer2"/>
    <property type="match status" value="1"/>
</dbReference>
<evidence type="ECO:0000256" key="1">
    <source>
        <dbReference type="ARBA" id="ARBA00022714"/>
    </source>
</evidence>
<dbReference type="InterPro" id="IPR036884">
    <property type="entry name" value="2Fe-2S-bd_dom_sf"/>
</dbReference>
<dbReference type="Pfam" id="PF01799">
    <property type="entry name" value="Fer2_2"/>
    <property type="match status" value="1"/>
</dbReference>
<dbReference type="GO" id="GO:0016491">
    <property type="term" value="F:oxidoreductase activity"/>
    <property type="evidence" value="ECO:0007669"/>
    <property type="project" value="UniProtKB-KW"/>
</dbReference>
<evidence type="ECO:0000256" key="2">
    <source>
        <dbReference type="ARBA" id="ARBA00022723"/>
    </source>
</evidence>
<evidence type="ECO:0000256" key="6">
    <source>
        <dbReference type="ARBA" id="ARBA00060707"/>
    </source>
</evidence>
<comment type="caution">
    <text evidence="8">The sequence shown here is derived from an EMBL/GenBank/DDBJ whole genome shotgun (WGS) entry which is preliminary data.</text>
</comment>
<dbReference type="Gene3D" id="1.10.150.120">
    <property type="entry name" value="[2Fe-2S]-binding domain"/>
    <property type="match status" value="1"/>
</dbReference>
<dbReference type="InterPro" id="IPR006058">
    <property type="entry name" value="2Fe2S_fd_BS"/>
</dbReference>
<evidence type="ECO:0000256" key="3">
    <source>
        <dbReference type="ARBA" id="ARBA00023002"/>
    </source>
</evidence>
<dbReference type="GO" id="GO:0046872">
    <property type="term" value="F:metal ion binding"/>
    <property type="evidence" value="ECO:0007669"/>
    <property type="project" value="UniProtKB-KW"/>
</dbReference>